<name>A0A0F9NAJ6_9ZZZZ</name>
<dbReference type="AlphaFoldDB" id="A0A0F9NAJ6"/>
<organism evidence="2">
    <name type="scientific">marine sediment metagenome</name>
    <dbReference type="NCBI Taxonomy" id="412755"/>
    <lineage>
        <taxon>unclassified sequences</taxon>
        <taxon>metagenomes</taxon>
        <taxon>ecological metagenomes</taxon>
    </lineage>
</organism>
<keyword evidence="1" id="KW-0812">Transmembrane</keyword>
<reference evidence="2" key="1">
    <citation type="journal article" date="2015" name="Nature">
        <title>Complex archaea that bridge the gap between prokaryotes and eukaryotes.</title>
        <authorList>
            <person name="Spang A."/>
            <person name="Saw J.H."/>
            <person name="Jorgensen S.L."/>
            <person name="Zaremba-Niedzwiedzka K."/>
            <person name="Martijn J."/>
            <person name="Lind A.E."/>
            <person name="van Eijk R."/>
            <person name="Schleper C."/>
            <person name="Guy L."/>
            <person name="Ettema T.J."/>
        </authorList>
    </citation>
    <scope>NUCLEOTIDE SEQUENCE</scope>
</reference>
<protein>
    <submittedName>
        <fullName evidence="2">Uncharacterized protein</fullName>
    </submittedName>
</protein>
<accession>A0A0F9NAJ6</accession>
<evidence type="ECO:0000313" key="2">
    <source>
        <dbReference type="EMBL" id="KKN08957.1"/>
    </source>
</evidence>
<proteinExistence type="predicted"/>
<keyword evidence="1" id="KW-1133">Transmembrane helix</keyword>
<gene>
    <name evidence="2" type="ORF">LCGC14_1051460</name>
</gene>
<keyword evidence="1" id="KW-0472">Membrane</keyword>
<evidence type="ECO:0000256" key="1">
    <source>
        <dbReference type="SAM" id="Phobius"/>
    </source>
</evidence>
<feature type="transmembrane region" description="Helical" evidence="1">
    <location>
        <begin position="6"/>
        <end position="25"/>
    </location>
</feature>
<dbReference type="EMBL" id="LAZR01004399">
    <property type="protein sequence ID" value="KKN08957.1"/>
    <property type="molecule type" value="Genomic_DNA"/>
</dbReference>
<sequence length="77" mass="8859">MPEWLGGLIGLAVGGVILWFGISALEGRRLRKEAEYRRKARAAGHRAVEEFWKWHGARDLALRKRIKQIHQQETPDA</sequence>
<comment type="caution">
    <text evidence="2">The sequence shown here is derived from an EMBL/GenBank/DDBJ whole genome shotgun (WGS) entry which is preliminary data.</text>
</comment>